<accession>A0A7C1FGM8</accession>
<dbReference type="EMBL" id="DSMG01000121">
    <property type="protein sequence ID" value="HDX32277.1"/>
    <property type="molecule type" value="Genomic_DNA"/>
</dbReference>
<reference evidence="1" key="1">
    <citation type="journal article" date="2020" name="mSystems">
        <title>Genome- and Community-Level Interaction Insights into Carbon Utilization and Element Cycling Functions of Hydrothermarchaeota in Hydrothermal Sediment.</title>
        <authorList>
            <person name="Zhou Z."/>
            <person name="Liu Y."/>
            <person name="Xu W."/>
            <person name="Pan J."/>
            <person name="Luo Z.H."/>
            <person name="Li M."/>
        </authorList>
    </citation>
    <scope>NUCLEOTIDE SEQUENCE [LARGE SCALE GENOMIC DNA]</scope>
    <source>
        <strain evidence="1">SpSt-289</strain>
    </source>
</reference>
<name>A0A7C1FGM8_9CHLR</name>
<organism evidence="1">
    <name type="scientific">Caldilinea aerophila</name>
    <dbReference type="NCBI Taxonomy" id="133453"/>
    <lineage>
        <taxon>Bacteria</taxon>
        <taxon>Bacillati</taxon>
        <taxon>Chloroflexota</taxon>
        <taxon>Caldilineae</taxon>
        <taxon>Caldilineales</taxon>
        <taxon>Caldilineaceae</taxon>
        <taxon>Caldilinea</taxon>
    </lineage>
</organism>
<proteinExistence type="predicted"/>
<protein>
    <submittedName>
        <fullName evidence="1">Uncharacterized protein</fullName>
    </submittedName>
</protein>
<gene>
    <name evidence="1" type="ORF">ENQ20_12445</name>
</gene>
<dbReference type="AlphaFoldDB" id="A0A7C1FGM8"/>
<evidence type="ECO:0000313" key="1">
    <source>
        <dbReference type="EMBL" id="HDX32277.1"/>
    </source>
</evidence>
<sequence>MSTSPSPAPEHWNLFLRNASMAQEDADGAQPKAWALPIETDIYILPDGRVVIADLPAELLEATSRLGQTEPCEIGNHEPIDSAA</sequence>
<comment type="caution">
    <text evidence="1">The sequence shown here is derived from an EMBL/GenBank/DDBJ whole genome shotgun (WGS) entry which is preliminary data.</text>
</comment>